<dbReference type="PROSITE" id="PS51257">
    <property type="entry name" value="PROKAR_LIPOPROTEIN"/>
    <property type="match status" value="1"/>
</dbReference>
<sequence length="1060" mass="111966">MLGRLDRPSLLAAALALGACTRPAPTPAHAKAGPKEAPSLGLDAPLVGGARLFHTAVDESFWVSHEADRDRLVSAGVRFELAPDSGEVLSAAWDVDLSLKSDPLVGSLAVAPHLGGGFVHWSRARVFRSDTFTGPLRPVALGGALGVGAVRGARSGLDAVLVFGEAGTAALRKGSDALEAASEAGLADFAALDGKRAVRVDYLGRLASTGDGGATWNDAAGVAGLGSKTFLVQPGALAVETWQGRLPLGADGRFGPMDGAQHGSSHGRGFEPILPGSRADDRNAWWIWRDTPPIQAAVLGGARVAAGRALAVNPSAVGEVDLARGTLLRTVTDFPQPGLMCSAVAGPEAPLVVCGWEMYQDTSSYVMSLRDGAFPPVLERAFSDDGYFVADDAGALAFVGSCKFTPRMLDMNDPSRMDLGSEIRPATRICVRRGADEWVEHTIELPPGQEVYGWAPRRDGTAVALVIDPRLEGLPEPKVDEPRVVAQGGVRIVRVPAEVSGMVFSRPSFNPYGMYSGGMRGPLGPLVERRFQVREDGSVEGWLVSPNGGEVGGVFTGVVVDPRGRVTAFAPPPRVLGMITTGDFGVALTRDGDLYETLDHGRSYRAAGRSPLPPAAFGGFCSPLGCAIGPVTRLGWGSTGAAPVVYPAKPYEEPEVKAPVRLACTPAGTPEVVPEAALVPDKGKLSWQTGLGDLVTLVREVENTPEEAVPAGPSADLLQALPPEVLAQLPKDALQALMKGAQQAGQAPPASPGKTPGKTPPRKASAAPLRTHSLMMRMPFEPGAPPLRIDATGAELEEARRVVVTPLLAPRGDVALLFVTDRNEVVVTNERTTTLPLFEPRRYAMSENSVGAGLLLGPERVLVLGETRRRMTFEEHGQAPTRPPVFMGQERDSGGRRPVTLARRDDGAIGILLWDGSPPHVIAVAELDPATQSPRPRTALAPWSTATPADDPRCKKAKGWRALVPMEPSWWLGMDTRALPGISLRAAGAALLRWTEERVCVEALDLGAERRPDDITRSEGSLVVRWEASGSKRRGAVLQAGGLRQALDCKLEPAPEERAR</sequence>
<feature type="compositionally biased region" description="Low complexity" evidence="1">
    <location>
        <begin position="740"/>
        <end position="757"/>
    </location>
</feature>
<feature type="region of interest" description="Disordered" evidence="1">
    <location>
        <begin position="874"/>
        <end position="897"/>
    </location>
</feature>
<organism evidence="2 3">
    <name type="scientific">Polyangium jinanense</name>
    <dbReference type="NCBI Taxonomy" id="2829994"/>
    <lineage>
        <taxon>Bacteria</taxon>
        <taxon>Pseudomonadati</taxon>
        <taxon>Myxococcota</taxon>
        <taxon>Polyangia</taxon>
        <taxon>Polyangiales</taxon>
        <taxon>Polyangiaceae</taxon>
        <taxon>Polyangium</taxon>
    </lineage>
</organism>
<proteinExistence type="predicted"/>
<reference evidence="2 3" key="1">
    <citation type="submission" date="2021-04" db="EMBL/GenBank/DDBJ databases">
        <title>Genome analysis of Polyangium sp.</title>
        <authorList>
            <person name="Li Y."/>
            <person name="Wang J."/>
        </authorList>
    </citation>
    <scope>NUCLEOTIDE SEQUENCE [LARGE SCALE GENOMIC DNA]</scope>
    <source>
        <strain evidence="2 3">SDU14</strain>
    </source>
</reference>
<keyword evidence="3" id="KW-1185">Reference proteome</keyword>
<protein>
    <submittedName>
        <fullName evidence="2">Uncharacterized protein</fullName>
    </submittedName>
</protein>
<evidence type="ECO:0000256" key="1">
    <source>
        <dbReference type="SAM" id="MobiDB-lite"/>
    </source>
</evidence>
<name>A0A9X3X3X1_9BACT</name>
<dbReference type="EMBL" id="JAGTJJ010000012">
    <property type="protein sequence ID" value="MDC3983147.1"/>
    <property type="molecule type" value="Genomic_DNA"/>
</dbReference>
<feature type="region of interest" description="Disordered" evidence="1">
    <location>
        <begin position="739"/>
        <end position="768"/>
    </location>
</feature>
<accession>A0A9X3X3X1</accession>
<evidence type="ECO:0000313" key="3">
    <source>
        <dbReference type="Proteomes" id="UP001151081"/>
    </source>
</evidence>
<dbReference type="Proteomes" id="UP001151081">
    <property type="component" value="Unassembled WGS sequence"/>
</dbReference>
<dbReference type="RefSeq" id="WP_272420968.1">
    <property type="nucleotide sequence ID" value="NZ_JAGTJJ010000012.1"/>
</dbReference>
<comment type="caution">
    <text evidence="2">The sequence shown here is derived from an EMBL/GenBank/DDBJ whole genome shotgun (WGS) entry which is preliminary data.</text>
</comment>
<feature type="region of interest" description="Disordered" evidence="1">
    <location>
        <begin position="932"/>
        <end position="954"/>
    </location>
</feature>
<dbReference type="AlphaFoldDB" id="A0A9X3X3X1"/>
<gene>
    <name evidence="2" type="ORF">KEG57_21730</name>
</gene>
<evidence type="ECO:0000313" key="2">
    <source>
        <dbReference type="EMBL" id="MDC3983147.1"/>
    </source>
</evidence>